<dbReference type="SUPFAM" id="SSF103642">
    <property type="entry name" value="Sec-C motif"/>
    <property type="match status" value="1"/>
</dbReference>
<dbReference type="Proteomes" id="UP001107961">
    <property type="component" value="Unassembled WGS sequence"/>
</dbReference>
<sequence>MASLKPLFDRPAMPVCPCQSGLDYEQCCQPLHRGTPAPSPEALMRSRYSAFVLNDAAYVKASWHPATRPAPLTLEDGDQWLGLTVLDSHQEGEDGWVHFRATCREGDGFAVLEERSRFLREDGRWFYLDGEHDVRPLKPGRNDPCPCGSGKKHKKCCG</sequence>
<dbReference type="PANTHER" id="PTHR33747">
    <property type="entry name" value="UPF0225 PROTEIN SCO1677"/>
    <property type="match status" value="1"/>
</dbReference>
<gene>
    <name evidence="4" type="ORF">LZG35_21720</name>
</gene>
<accession>A0A9Q3ZIH5</accession>
<comment type="caution">
    <text evidence="4">The sequence shown here is derived from an EMBL/GenBank/DDBJ whole genome shotgun (WGS) entry which is preliminary data.</text>
</comment>
<evidence type="ECO:0000256" key="1">
    <source>
        <dbReference type="ARBA" id="ARBA00010839"/>
    </source>
</evidence>
<organism evidence="4 5">
    <name type="scientific">Alloalcanivorax xenomutans</name>
    <dbReference type="NCBI Taxonomy" id="1094342"/>
    <lineage>
        <taxon>Bacteria</taxon>
        <taxon>Pseudomonadati</taxon>
        <taxon>Pseudomonadota</taxon>
        <taxon>Gammaproteobacteria</taxon>
        <taxon>Oceanospirillales</taxon>
        <taxon>Alcanivoracaceae</taxon>
        <taxon>Alloalcanivorax</taxon>
    </lineage>
</organism>
<dbReference type="SUPFAM" id="SSF54427">
    <property type="entry name" value="NTF2-like"/>
    <property type="match status" value="1"/>
</dbReference>
<dbReference type="NCBIfam" id="NF002449">
    <property type="entry name" value="PRK01617.1"/>
    <property type="match status" value="1"/>
</dbReference>
<dbReference type="Pfam" id="PF02810">
    <property type="entry name" value="SEC-C"/>
    <property type="match status" value="2"/>
</dbReference>
<dbReference type="InterPro" id="IPR032710">
    <property type="entry name" value="NTF2-like_dom_sf"/>
</dbReference>
<proteinExistence type="inferred from homology"/>
<comment type="similarity">
    <text evidence="1 2">Belongs to the UPF0225 family.</text>
</comment>
<evidence type="ECO:0000313" key="4">
    <source>
        <dbReference type="EMBL" id="MCE7511262.1"/>
    </source>
</evidence>
<protein>
    <recommendedName>
        <fullName evidence="2">UPF0225 protein LZG35_21720</fullName>
    </recommendedName>
</protein>
<dbReference type="Pfam" id="PF17775">
    <property type="entry name" value="YchJ_M-like"/>
    <property type="match status" value="1"/>
</dbReference>
<evidence type="ECO:0000256" key="2">
    <source>
        <dbReference type="HAMAP-Rule" id="MF_00612"/>
    </source>
</evidence>
<dbReference type="PANTHER" id="PTHR33747:SF1">
    <property type="entry name" value="ADENYLATE CYCLASE-ASSOCIATED CAP C-TERMINAL DOMAIN-CONTAINING PROTEIN"/>
    <property type="match status" value="1"/>
</dbReference>
<keyword evidence="5" id="KW-1185">Reference proteome</keyword>
<dbReference type="AlphaFoldDB" id="A0A9Q3ZIH5"/>
<dbReference type="HAMAP" id="MF_00612">
    <property type="entry name" value="UPF0225"/>
    <property type="match status" value="1"/>
</dbReference>
<feature type="domain" description="YchJ-like middle NTF2-like" evidence="3">
    <location>
        <begin position="39"/>
        <end position="130"/>
    </location>
</feature>
<dbReference type="InterPro" id="IPR048469">
    <property type="entry name" value="YchJ-like_M"/>
</dbReference>
<evidence type="ECO:0000313" key="5">
    <source>
        <dbReference type="Proteomes" id="UP001107961"/>
    </source>
</evidence>
<name>A0A9Q3ZIH5_9GAMM</name>
<dbReference type="InterPro" id="IPR004027">
    <property type="entry name" value="SEC_C_motif"/>
</dbReference>
<reference evidence="4" key="1">
    <citation type="submission" date="2022-01" db="EMBL/GenBank/DDBJ databases">
        <authorList>
            <person name="Karlyshev A.V."/>
            <person name="Jaspars M."/>
        </authorList>
    </citation>
    <scope>NUCLEOTIDE SEQUENCE</scope>
    <source>
        <strain evidence="4">AGSA3-2</strain>
    </source>
</reference>
<evidence type="ECO:0000259" key="3">
    <source>
        <dbReference type="Pfam" id="PF17775"/>
    </source>
</evidence>
<dbReference type="RefSeq" id="WP_233926221.1">
    <property type="nucleotide sequence ID" value="NZ_CBDDTQ010000003.1"/>
</dbReference>
<dbReference type="InterPro" id="IPR023006">
    <property type="entry name" value="YchJ-like"/>
</dbReference>
<dbReference type="Gene3D" id="3.10.450.50">
    <property type="match status" value="1"/>
</dbReference>
<dbReference type="EMBL" id="JAJVKT010000048">
    <property type="protein sequence ID" value="MCE7511262.1"/>
    <property type="molecule type" value="Genomic_DNA"/>
</dbReference>